<dbReference type="Gene3D" id="3.40.710.10">
    <property type="entry name" value="DD-peptidase/beta-lactamase superfamily"/>
    <property type="match status" value="1"/>
</dbReference>
<evidence type="ECO:0000313" key="4">
    <source>
        <dbReference type="Proteomes" id="UP001157167"/>
    </source>
</evidence>
<evidence type="ECO:0008006" key="5">
    <source>
        <dbReference type="Google" id="ProtNLM"/>
    </source>
</evidence>
<dbReference type="RefSeq" id="WP_284187419.1">
    <property type="nucleotide sequence ID" value="NZ_BSPX01000017.1"/>
</dbReference>
<evidence type="ECO:0000256" key="2">
    <source>
        <dbReference type="SAM" id="SignalP"/>
    </source>
</evidence>
<feature type="chain" id="PRO_5045710046" description="Class C beta-lactamase-related serine hydrolase" evidence="2">
    <location>
        <begin position="20"/>
        <end position="412"/>
    </location>
</feature>
<gene>
    <name evidence="3" type="ORF">GCM10007933_15040</name>
</gene>
<comment type="caution">
    <text evidence="3">The sequence shown here is derived from an EMBL/GenBank/DDBJ whole genome shotgun (WGS) entry which is preliminary data.</text>
</comment>
<name>A0ABQ6F913_9RHOO</name>
<sequence>MHRTYLILAASLIPATVFADTACTQAPHTPPAGLTGTAVNGSNWLDPGTLRYGLGQAPRFMRGIALTPPAGAPARTPARQPIDPDRRTATDPADGTQRSLRHLLENRIDADGVLMLQHGQVLLDYRRSGFDPARPQLLLEATRPLLVTMLAKASAEGRFARGKAIPRLIPELAASRELAKLSMQRLLDGRTGLQWSDAELRQWQREGGWMPAGGVGGVRPWLVRRSAWPRVSGDPGSDMRGPEGALLLWATEKAWKKPAPDVLCELLAISRARNPAFWATDPAGTPLADGLALSLEDFAAFGQSLLDARTPSGRRSVAPRWFAETLASPGNPAQPTPDAIRALGPDTTWQYRFAHPGKGHRAAIVGAYGSSLYVDFDHGTVVAIYASHAQRHSPLLMTSLRSLWDAAIRTKE</sequence>
<feature type="signal peptide" evidence="2">
    <location>
        <begin position="1"/>
        <end position="19"/>
    </location>
</feature>
<feature type="region of interest" description="Disordered" evidence="1">
    <location>
        <begin position="65"/>
        <end position="97"/>
    </location>
</feature>
<dbReference type="EMBL" id="BSPX01000017">
    <property type="protein sequence ID" value="GLT22048.1"/>
    <property type="molecule type" value="Genomic_DNA"/>
</dbReference>
<feature type="compositionally biased region" description="Low complexity" evidence="1">
    <location>
        <begin position="65"/>
        <end position="81"/>
    </location>
</feature>
<dbReference type="InterPro" id="IPR012338">
    <property type="entry name" value="Beta-lactam/transpept-like"/>
</dbReference>
<keyword evidence="2" id="KW-0732">Signal</keyword>
<keyword evidence="4" id="KW-1185">Reference proteome</keyword>
<reference evidence="4" key="1">
    <citation type="journal article" date="2019" name="Int. J. Syst. Evol. Microbiol.">
        <title>The Global Catalogue of Microorganisms (GCM) 10K type strain sequencing project: providing services to taxonomists for standard genome sequencing and annotation.</title>
        <authorList>
            <consortium name="The Broad Institute Genomics Platform"/>
            <consortium name="The Broad Institute Genome Sequencing Center for Infectious Disease"/>
            <person name="Wu L."/>
            <person name="Ma J."/>
        </authorList>
    </citation>
    <scope>NUCLEOTIDE SEQUENCE [LARGE SCALE GENOMIC DNA]</scope>
    <source>
        <strain evidence="4">NBRC 102407</strain>
    </source>
</reference>
<proteinExistence type="predicted"/>
<dbReference type="SUPFAM" id="SSF56601">
    <property type="entry name" value="beta-lactamase/transpeptidase-like"/>
    <property type="match status" value="1"/>
</dbReference>
<dbReference type="Proteomes" id="UP001157167">
    <property type="component" value="Unassembled WGS sequence"/>
</dbReference>
<organism evidence="3 4">
    <name type="scientific">Zoogloea oryzae</name>
    <dbReference type="NCBI Taxonomy" id="310767"/>
    <lineage>
        <taxon>Bacteria</taxon>
        <taxon>Pseudomonadati</taxon>
        <taxon>Pseudomonadota</taxon>
        <taxon>Betaproteobacteria</taxon>
        <taxon>Rhodocyclales</taxon>
        <taxon>Zoogloeaceae</taxon>
        <taxon>Zoogloea</taxon>
    </lineage>
</organism>
<protein>
    <recommendedName>
        <fullName evidence="5">Class C beta-lactamase-related serine hydrolase</fullName>
    </recommendedName>
</protein>
<accession>A0ABQ6F913</accession>
<evidence type="ECO:0000256" key="1">
    <source>
        <dbReference type="SAM" id="MobiDB-lite"/>
    </source>
</evidence>
<evidence type="ECO:0000313" key="3">
    <source>
        <dbReference type="EMBL" id="GLT22048.1"/>
    </source>
</evidence>